<sequence>METCSVCGANEGPTLRQCNMCSSKFHHMCIVEEAVKNGWPEAEEGQELCALDALSSSAQDVPPPAKKKGCPKGTKNKVSGFRRSLRETQIHKNNNKLLAFYADCMRSGVATEVRYVVGSENDPDFDTPGKNTKAEARRCYLQISLFKPEDESHDLTEWDKKFLANSSFDEETKSDEEINDGSLARQDDDGSGDEWSKFVDRGWKKHGHYDATEDIEGLEHVEWTCGGHYAGPTDLYEHEDNKDDTPVDELRISEEFKHLFKDPVKDFLAFMPLEFWKTVTLGTNAKAVALQAAHPKGYVGGKKSIELVEVMKFAGLLIMMSVVQGGEYSLYWSEPSMSFLMPPTENFGRVMPIDRFKQLRAFITFNDVVEPADPLWRIRPLINLLKVSYARALIVYNPKKPLGKYHFRIYTAACATTWYVFAFKIHSKAARNFDELDDDDDGGGDDSKVDPDDGAEHPRDEVKPSALRQYVIDITKQLEGSHRVINMDNCETRQQECLSLVGLYNKYMQGVDRHDQLRERFSIASGASFKHCYKKLGFALIDIAITNLYVLYTLCEPTQVPMTQSAKVLKKAAAEDKAAALKRDASLRQPPTPSFTSRATDKQAEVSYDQRMHRYCVVCYFERNKELIKTQWCDVHKVYLCTKAYEPSDQQVPAHVCPYAAWSCWDKFHSLYHTKGLFK</sequence>
<dbReference type="PANTHER" id="PTHR46599:SF3">
    <property type="entry name" value="PIGGYBAC TRANSPOSABLE ELEMENT-DERIVED PROTEIN 4"/>
    <property type="match status" value="1"/>
</dbReference>
<evidence type="ECO:0000259" key="2">
    <source>
        <dbReference type="Pfam" id="PF13843"/>
    </source>
</evidence>
<feature type="compositionally biased region" description="Acidic residues" evidence="1">
    <location>
        <begin position="435"/>
        <end position="444"/>
    </location>
</feature>
<evidence type="ECO:0000256" key="1">
    <source>
        <dbReference type="SAM" id="MobiDB-lite"/>
    </source>
</evidence>
<reference evidence="3 4" key="1">
    <citation type="journal article" date="2018" name="J. Invertebr. Pathol.">
        <title>New genotyping method for the causative agent of crayfish plague (Aphanomyces astaci) based on whole genome data.</title>
        <authorList>
            <person name="Minardi D."/>
            <person name="Studholme D.J."/>
            <person name="van der Giezen M."/>
            <person name="Pretto T."/>
            <person name="Oidtmann B."/>
        </authorList>
    </citation>
    <scope>NUCLEOTIDE SEQUENCE [LARGE SCALE GENOMIC DNA]</scope>
    <source>
        <strain evidence="3 4">KB13</strain>
    </source>
</reference>
<protein>
    <recommendedName>
        <fullName evidence="2">PiggyBac transposable element-derived protein domain-containing protein</fullName>
    </recommendedName>
</protein>
<comment type="caution">
    <text evidence="3">The sequence shown here is derived from an EMBL/GenBank/DDBJ whole genome shotgun (WGS) entry which is preliminary data.</text>
</comment>
<feature type="compositionally biased region" description="Basic and acidic residues" evidence="1">
    <location>
        <begin position="445"/>
        <end position="461"/>
    </location>
</feature>
<dbReference type="Proteomes" id="UP000275652">
    <property type="component" value="Unassembled WGS sequence"/>
</dbReference>
<feature type="region of interest" description="Disordered" evidence="1">
    <location>
        <begin position="169"/>
        <end position="194"/>
    </location>
</feature>
<dbReference type="InterPro" id="IPR029526">
    <property type="entry name" value="PGBD"/>
</dbReference>
<evidence type="ECO:0000313" key="3">
    <source>
        <dbReference type="EMBL" id="RLO02494.1"/>
    </source>
</evidence>
<feature type="compositionally biased region" description="Acidic residues" evidence="1">
    <location>
        <begin position="169"/>
        <end position="179"/>
    </location>
</feature>
<organism evidence="3 4">
    <name type="scientific">Aphanomyces astaci</name>
    <name type="common">Crayfish plague agent</name>
    <dbReference type="NCBI Taxonomy" id="112090"/>
    <lineage>
        <taxon>Eukaryota</taxon>
        <taxon>Sar</taxon>
        <taxon>Stramenopiles</taxon>
        <taxon>Oomycota</taxon>
        <taxon>Saprolegniomycetes</taxon>
        <taxon>Saprolegniales</taxon>
        <taxon>Verrucalvaceae</taxon>
        <taxon>Aphanomyces</taxon>
    </lineage>
</organism>
<accession>A0A9X8DSA2</accession>
<evidence type="ECO:0000313" key="4">
    <source>
        <dbReference type="Proteomes" id="UP000275652"/>
    </source>
</evidence>
<dbReference type="EMBL" id="QUTI01033407">
    <property type="protein sequence ID" value="RLO02494.1"/>
    <property type="molecule type" value="Genomic_DNA"/>
</dbReference>
<dbReference type="AlphaFoldDB" id="A0A9X8DSA2"/>
<feature type="domain" description="PiggyBac transposable element-derived protein" evidence="2">
    <location>
        <begin position="262"/>
        <end position="386"/>
    </location>
</feature>
<feature type="region of interest" description="Disordered" evidence="1">
    <location>
        <begin position="435"/>
        <end position="461"/>
    </location>
</feature>
<name>A0A9X8DSA2_APHAT</name>
<dbReference type="PANTHER" id="PTHR46599">
    <property type="entry name" value="PIGGYBAC TRANSPOSABLE ELEMENT-DERIVED PROTEIN 4"/>
    <property type="match status" value="1"/>
</dbReference>
<dbReference type="Pfam" id="PF13843">
    <property type="entry name" value="DDE_Tnp_1_7"/>
    <property type="match status" value="1"/>
</dbReference>
<proteinExistence type="predicted"/>
<feature type="region of interest" description="Disordered" evidence="1">
    <location>
        <begin position="581"/>
        <end position="601"/>
    </location>
</feature>
<gene>
    <name evidence="3" type="ORF">DYB28_002308</name>
</gene>